<accession>A0A556RCR9</accession>
<gene>
    <name evidence="1" type="ORF">FPK29_03190</name>
</gene>
<protein>
    <recommendedName>
        <fullName evidence="3">Antitoxin SocA-like Panacea domain-containing protein</fullName>
    </recommendedName>
</protein>
<dbReference type="AlphaFoldDB" id="A0A556RCR9"/>
<dbReference type="Proteomes" id="UP000317536">
    <property type="component" value="Unassembled WGS sequence"/>
</dbReference>
<name>A0A556RCR9_9BIFI</name>
<evidence type="ECO:0000313" key="1">
    <source>
        <dbReference type="EMBL" id="TSJ86686.1"/>
    </source>
</evidence>
<sequence length="208" mass="23381">MAANVNDAVSSPDVAEVVSSLDVAAWFIELAVEEQRPLTRLPLQKLVTLAQSMYGFQTSDKMYGEKVFAFKYGPVTKGVRKAYGDTADSRIDKPRTALKVLPDDKMDAVAELWGLCSDVTGKLVEVTHKVGPWKDYYVKDGRYAEIPWAEFVYAWPAYENMILTLKKNRHPDVDRTPGNFILPESGFGKYDQQILKAQQHAYAALLSR</sequence>
<proteinExistence type="predicted"/>
<evidence type="ECO:0008006" key="3">
    <source>
        <dbReference type="Google" id="ProtNLM"/>
    </source>
</evidence>
<evidence type="ECO:0000313" key="2">
    <source>
        <dbReference type="Proteomes" id="UP000317536"/>
    </source>
</evidence>
<dbReference type="EMBL" id="VMHJ01000001">
    <property type="protein sequence ID" value="TSJ86686.1"/>
    <property type="molecule type" value="Genomic_DNA"/>
</dbReference>
<comment type="caution">
    <text evidence="1">The sequence shown here is derived from an EMBL/GenBank/DDBJ whole genome shotgun (WGS) entry which is preliminary data.</text>
</comment>
<organism evidence="1 2">
    <name type="scientific">Bifidobacterium asteroides</name>
    <dbReference type="NCBI Taxonomy" id="1684"/>
    <lineage>
        <taxon>Bacteria</taxon>
        <taxon>Bacillati</taxon>
        <taxon>Actinomycetota</taxon>
        <taxon>Actinomycetes</taxon>
        <taxon>Bifidobacteriales</taxon>
        <taxon>Bifidobacteriaceae</taxon>
        <taxon>Bifidobacterium</taxon>
    </lineage>
</organism>
<reference evidence="1 2" key="1">
    <citation type="submission" date="2019-07" db="EMBL/GenBank/DDBJ databases">
        <title>Bifidobacterium asteroides genomes.</title>
        <authorList>
            <person name="Zheng H."/>
        </authorList>
    </citation>
    <scope>NUCLEOTIDE SEQUENCE [LARGE SCALE GENOMIC DNA]</scope>
    <source>
        <strain evidence="1 2">W8111</strain>
    </source>
</reference>